<evidence type="ECO:0000256" key="4">
    <source>
        <dbReference type="ARBA" id="ARBA00023136"/>
    </source>
</evidence>
<feature type="transmembrane region" description="Helical" evidence="5">
    <location>
        <begin position="342"/>
        <end position="360"/>
    </location>
</feature>
<keyword evidence="4 5" id="KW-0472">Membrane</keyword>
<feature type="transmembrane region" description="Helical" evidence="5">
    <location>
        <begin position="43"/>
        <end position="72"/>
    </location>
</feature>
<reference evidence="7 8" key="1">
    <citation type="submission" date="2019-12" db="EMBL/GenBank/DDBJ databases">
        <title>Novel species isolated from a subtropical stream in China.</title>
        <authorList>
            <person name="Lu H."/>
        </authorList>
    </citation>
    <scope>NUCLEOTIDE SEQUENCE [LARGE SCALE GENOMIC DNA]</scope>
    <source>
        <strain evidence="7 8">FT109W</strain>
    </source>
</reference>
<feature type="transmembrane region" description="Helical" evidence="5">
    <location>
        <begin position="133"/>
        <end position="151"/>
    </location>
</feature>
<organism evidence="7 8">
    <name type="scientific">Duganella margarita</name>
    <dbReference type="NCBI Taxonomy" id="2692170"/>
    <lineage>
        <taxon>Bacteria</taxon>
        <taxon>Pseudomonadati</taxon>
        <taxon>Pseudomonadota</taxon>
        <taxon>Betaproteobacteria</taxon>
        <taxon>Burkholderiales</taxon>
        <taxon>Oxalobacteraceae</taxon>
        <taxon>Telluria group</taxon>
        <taxon>Duganella</taxon>
    </lineage>
</organism>
<feature type="transmembrane region" description="Helical" evidence="5">
    <location>
        <begin position="290"/>
        <end position="306"/>
    </location>
</feature>
<sequence length="365" mass="38651">MQPHHPHCHQPDTGPRALVAELWRDFTPWPAVSLRLADEIICLVSVLLAIFWSHLLGVGNVGWAAFSAYMVIRTSFADSLWRGGLRVLGTAAGVALAWLLAPHLMRATALLSIALALGGAITLYRALLDRRGYGWLIAGLSFAMVLVDGMQRPDQPLGQFAQARLLEVCVGTGAAVLVSALAVLALPRGMLPLAPPASAPAAPACRRAAWRHALQGGIALALIPWVWRVFPLQALSQSSITIMAVMMVPMADLAALAQPAATRLRHRLVGASLGGLLATAVLLLSHASPLVMMLAACIGVVIGRHIENGKLPITYAGTQFALAFLVVLVPDGGPDAALGIERLAGVFLGMALLEPVRLLFQRVAR</sequence>
<feature type="transmembrane region" description="Helical" evidence="5">
    <location>
        <begin position="313"/>
        <end position="330"/>
    </location>
</feature>
<keyword evidence="3 5" id="KW-1133">Transmembrane helix</keyword>
<gene>
    <name evidence="7" type="ORF">GTP55_01195</name>
</gene>
<evidence type="ECO:0000256" key="5">
    <source>
        <dbReference type="SAM" id="Phobius"/>
    </source>
</evidence>
<comment type="subcellular location">
    <subcellularLocation>
        <location evidence="1">Membrane</location>
        <topology evidence="1">Multi-pass membrane protein</topology>
    </subcellularLocation>
</comment>
<dbReference type="Pfam" id="PF13515">
    <property type="entry name" value="FUSC_2"/>
    <property type="match status" value="1"/>
</dbReference>
<dbReference type="Pfam" id="PF04632">
    <property type="entry name" value="FUSC"/>
    <property type="match status" value="1"/>
</dbReference>
<feature type="transmembrane region" description="Helical" evidence="5">
    <location>
        <begin position="107"/>
        <end position="126"/>
    </location>
</feature>
<feature type="domain" description="Integral membrane bound transporter" evidence="6">
    <location>
        <begin position="261"/>
        <end position="352"/>
    </location>
</feature>
<evidence type="ECO:0000256" key="3">
    <source>
        <dbReference type="ARBA" id="ARBA00022989"/>
    </source>
</evidence>
<feature type="transmembrane region" description="Helical" evidence="5">
    <location>
        <begin position="84"/>
        <end position="101"/>
    </location>
</feature>
<evidence type="ECO:0000256" key="1">
    <source>
        <dbReference type="ARBA" id="ARBA00004141"/>
    </source>
</evidence>
<name>A0ABW9WBQ4_9BURK</name>
<dbReference type="Proteomes" id="UP000466332">
    <property type="component" value="Unassembled WGS sequence"/>
</dbReference>
<evidence type="ECO:0000313" key="7">
    <source>
        <dbReference type="EMBL" id="MYN37983.1"/>
    </source>
</evidence>
<dbReference type="EMBL" id="WWCS01000001">
    <property type="protein sequence ID" value="MYN37983.1"/>
    <property type="molecule type" value="Genomic_DNA"/>
</dbReference>
<evidence type="ECO:0000313" key="8">
    <source>
        <dbReference type="Proteomes" id="UP000466332"/>
    </source>
</evidence>
<evidence type="ECO:0000259" key="6">
    <source>
        <dbReference type="Pfam" id="PF13515"/>
    </source>
</evidence>
<keyword evidence="8" id="KW-1185">Reference proteome</keyword>
<protein>
    <submittedName>
        <fullName evidence="7">FUSC family protein</fullName>
    </submittedName>
</protein>
<proteinExistence type="predicted"/>
<feature type="transmembrane region" description="Helical" evidence="5">
    <location>
        <begin position="239"/>
        <end position="256"/>
    </location>
</feature>
<feature type="transmembrane region" description="Helical" evidence="5">
    <location>
        <begin position="208"/>
        <end position="227"/>
    </location>
</feature>
<dbReference type="RefSeq" id="WP_161043174.1">
    <property type="nucleotide sequence ID" value="NZ_WWCS01000001.1"/>
</dbReference>
<dbReference type="InterPro" id="IPR006726">
    <property type="entry name" value="PHBA_efflux_AaeB/fusaric-R"/>
</dbReference>
<feature type="transmembrane region" description="Helical" evidence="5">
    <location>
        <begin position="163"/>
        <end position="187"/>
    </location>
</feature>
<dbReference type="InterPro" id="IPR049453">
    <property type="entry name" value="Memb_transporter_dom"/>
</dbReference>
<keyword evidence="2 5" id="KW-0812">Transmembrane</keyword>
<comment type="caution">
    <text evidence="7">The sequence shown here is derived from an EMBL/GenBank/DDBJ whole genome shotgun (WGS) entry which is preliminary data.</text>
</comment>
<accession>A0ABW9WBQ4</accession>
<evidence type="ECO:0000256" key="2">
    <source>
        <dbReference type="ARBA" id="ARBA00022692"/>
    </source>
</evidence>
<feature type="transmembrane region" description="Helical" evidence="5">
    <location>
        <begin position="268"/>
        <end position="284"/>
    </location>
</feature>